<feature type="region of interest" description="Disordered" evidence="1">
    <location>
        <begin position="103"/>
        <end position="195"/>
    </location>
</feature>
<proteinExistence type="predicted"/>
<keyword evidence="2" id="KW-0472">Membrane</keyword>
<reference evidence="3 4" key="1">
    <citation type="submission" date="2021-02" db="EMBL/GenBank/DDBJ databases">
        <title>Genome assembly of Pseudopithomyces chartarum.</title>
        <authorList>
            <person name="Jauregui R."/>
            <person name="Singh J."/>
            <person name="Voisey C."/>
        </authorList>
    </citation>
    <scope>NUCLEOTIDE SEQUENCE [LARGE SCALE GENOMIC DNA]</scope>
    <source>
        <strain evidence="3 4">AGR01</strain>
    </source>
</reference>
<protein>
    <submittedName>
        <fullName evidence="3">Uncharacterized protein</fullName>
    </submittedName>
</protein>
<keyword evidence="2" id="KW-0812">Transmembrane</keyword>
<sequence>MVLSKRYCVQYLDGTVECFRDGFWYSDTGVIVKWVILASFFLFFTAWFLGGYIHAKSRLRKGKPLLAYHRWLVSYQERAKFGQTAQNQYSYYAQQPYGQQQQAYGAGPNGTWSEPPPMYGGDAPPGYVPPPGATKMDPNQNPGNVEMGQYPPPAGAPPMGAQQTGTVGGEGQFQQEMPPRPPQAKLAKLMGRFRR</sequence>
<gene>
    <name evidence="3" type="ORF">GRF29_77g755376</name>
</gene>
<name>A0AAN6RHL6_9PLEO</name>
<dbReference type="Pfam" id="PF12273">
    <property type="entry name" value="RCR"/>
    <property type="match status" value="1"/>
</dbReference>
<evidence type="ECO:0000313" key="4">
    <source>
        <dbReference type="Proteomes" id="UP001280581"/>
    </source>
</evidence>
<keyword evidence="4" id="KW-1185">Reference proteome</keyword>
<organism evidence="3 4">
    <name type="scientific">Pseudopithomyces chartarum</name>
    <dbReference type="NCBI Taxonomy" id="1892770"/>
    <lineage>
        <taxon>Eukaryota</taxon>
        <taxon>Fungi</taxon>
        <taxon>Dikarya</taxon>
        <taxon>Ascomycota</taxon>
        <taxon>Pezizomycotina</taxon>
        <taxon>Dothideomycetes</taxon>
        <taxon>Pleosporomycetidae</taxon>
        <taxon>Pleosporales</taxon>
        <taxon>Massarineae</taxon>
        <taxon>Didymosphaeriaceae</taxon>
        <taxon>Pseudopithomyces</taxon>
    </lineage>
</organism>
<accession>A0AAN6RHL6</accession>
<evidence type="ECO:0000256" key="1">
    <source>
        <dbReference type="SAM" id="MobiDB-lite"/>
    </source>
</evidence>
<dbReference type="InterPro" id="IPR020999">
    <property type="entry name" value="Chitin_synth_reg_RCR"/>
</dbReference>
<evidence type="ECO:0000313" key="3">
    <source>
        <dbReference type="EMBL" id="KAK3208444.1"/>
    </source>
</evidence>
<dbReference type="AlphaFoldDB" id="A0AAN6RHL6"/>
<dbReference type="Proteomes" id="UP001280581">
    <property type="component" value="Unassembled WGS sequence"/>
</dbReference>
<dbReference type="EMBL" id="WVTA01000007">
    <property type="protein sequence ID" value="KAK3208444.1"/>
    <property type="molecule type" value="Genomic_DNA"/>
</dbReference>
<evidence type="ECO:0000256" key="2">
    <source>
        <dbReference type="SAM" id="Phobius"/>
    </source>
</evidence>
<feature type="transmembrane region" description="Helical" evidence="2">
    <location>
        <begin position="31"/>
        <end position="53"/>
    </location>
</feature>
<comment type="caution">
    <text evidence="3">The sequence shown here is derived from an EMBL/GenBank/DDBJ whole genome shotgun (WGS) entry which is preliminary data.</text>
</comment>
<keyword evidence="2" id="KW-1133">Transmembrane helix</keyword>